<protein>
    <submittedName>
        <fullName evidence="2">Uncharacterized protein</fullName>
    </submittedName>
</protein>
<sequence length="212" mass="25273">MRIYFILPLVIFSIIGFAITYFAIKQHWEVGFFGWLTISLFTLFPLIVLYGILFGFSLSAKQQWKMEERQNKLFADERGITIEMPLFDKQCFIDWQSIETVIYYNYVVSSDFIEFHHGFKFYVNSLPKYITYDKRWWLNRLFDKESKSKIIKVTSETRGYQEIPGMIKKYLDSEVTIDYCKDPQSRALKQGDKEEESIVYSKSKSCKAKKEH</sequence>
<evidence type="ECO:0000256" key="1">
    <source>
        <dbReference type="SAM" id="Phobius"/>
    </source>
</evidence>
<name>A0A1T5G417_9SPHI</name>
<keyword evidence="3" id="KW-1185">Reference proteome</keyword>
<proteinExistence type="predicted"/>
<dbReference type="EMBL" id="FUZF01000021">
    <property type="protein sequence ID" value="SKC03034.1"/>
    <property type="molecule type" value="Genomic_DNA"/>
</dbReference>
<feature type="transmembrane region" description="Helical" evidence="1">
    <location>
        <begin position="5"/>
        <end position="24"/>
    </location>
</feature>
<organism evidence="2 3">
    <name type="scientific">Sphingobacterium nematocida</name>
    <dbReference type="NCBI Taxonomy" id="1513896"/>
    <lineage>
        <taxon>Bacteria</taxon>
        <taxon>Pseudomonadati</taxon>
        <taxon>Bacteroidota</taxon>
        <taxon>Sphingobacteriia</taxon>
        <taxon>Sphingobacteriales</taxon>
        <taxon>Sphingobacteriaceae</taxon>
        <taxon>Sphingobacterium</taxon>
    </lineage>
</organism>
<accession>A0A1T5G417</accession>
<keyword evidence="1" id="KW-0472">Membrane</keyword>
<dbReference type="RefSeq" id="WP_079645384.1">
    <property type="nucleotide sequence ID" value="NZ_FUZF01000021.1"/>
</dbReference>
<feature type="transmembrane region" description="Helical" evidence="1">
    <location>
        <begin position="30"/>
        <end position="56"/>
    </location>
</feature>
<gene>
    <name evidence="2" type="ORF">SAMN05660841_03729</name>
</gene>
<dbReference type="Proteomes" id="UP000190150">
    <property type="component" value="Unassembled WGS sequence"/>
</dbReference>
<keyword evidence="1" id="KW-0812">Transmembrane</keyword>
<evidence type="ECO:0000313" key="2">
    <source>
        <dbReference type="EMBL" id="SKC03034.1"/>
    </source>
</evidence>
<keyword evidence="1" id="KW-1133">Transmembrane helix</keyword>
<evidence type="ECO:0000313" key="3">
    <source>
        <dbReference type="Proteomes" id="UP000190150"/>
    </source>
</evidence>
<reference evidence="3" key="1">
    <citation type="submission" date="2017-02" db="EMBL/GenBank/DDBJ databases">
        <authorList>
            <person name="Varghese N."/>
            <person name="Submissions S."/>
        </authorList>
    </citation>
    <scope>NUCLEOTIDE SEQUENCE [LARGE SCALE GENOMIC DNA]</scope>
    <source>
        <strain evidence="3">DSM 24091</strain>
    </source>
</reference>
<dbReference type="AlphaFoldDB" id="A0A1T5G417"/>
<dbReference type="OrthoDB" id="713704at2"/>